<dbReference type="EMBL" id="JACCCV010000001">
    <property type="protein sequence ID" value="NYF50451.1"/>
    <property type="molecule type" value="Genomic_DNA"/>
</dbReference>
<comment type="caution">
    <text evidence="1">The sequence shown here is derived from an EMBL/GenBank/DDBJ whole genome shotgun (WGS) entry which is preliminary data.</text>
</comment>
<dbReference type="AlphaFoldDB" id="A0A7Y9NJD2"/>
<name>A0A7Y9NJD2_9BACT</name>
<evidence type="ECO:0000313" key="2">
    <source>
        <dbReference type="Proteomes" id="UP000534186"/>
    </source>
</evidence>
<sequence>MKSGVGRNFLRVIYERRIDFLVSRARILTLLVLLIPQTKNLCTGLRRFKTTVIGVGIWRVLAGNSLELAPWFSTETA</sequence>
<reference evidence="1 2" key="1">
    <citation type="submission" date="2020-07" db="EMBL/GenBank/DDBJ databases">
        <title>Genomic Encyclopedia of Type Strains, Phase IV (KMG-V): Genome sequencing to study the core and pangenomes of soil and plant-associated prokaryotes.</title>
        <authorList>
            <person name="Whitman W."/>
        </authorList>
    </citation>
    <scope>NUCLEOTIDE SEQUENCE [LARGE SCALE GENOMIC DNA]</scope>
    <source>
        <strain evidence="1 2">M8UP30</strain>
    </source>
</reference>
<accession>A0A7Y9NJD2</accession>
<dbReference type="Proteomes" id="UP000534186">
    <property type="component" value="Unassembled WGS sequence"/>
</dbReference>
<organism evidence="1 2">
    <name type="scientific">Tunturiibacter lichenicola</name>
    <dbReference type="NCBI Taxonomy" id="2051959"/>
    <lineage>
        <taxon>Bacteria</taxon>
        <taxon>Pseudomonadati</taxon>
        <taxon>Acidobacteriota</taxon>
        <taxon>Terriglobia</taxon>
        <taxon>Terriglobales</taxon>
        <taxon>Acidobacteriaceae</taxon>
        <taxon>Tunturiibacter</taxon>
    </lineage>
</organism>
<protein>
    <submittedName>
        <fullName evidence="1">Uncharacterized protein</fullName>
    </submittedName>
</protein>
<evidence type="ECO:0000313" key="1">
    <source>
        <dbReference type="EMBL" id="NYF50451.1"/>
    </source>
</evidence>
<proteinExistence type="predicted"/>
<gene>
    <name evidence="1" type="ORF">HDF12_000816</name>
</gene>